<accession>A0A8I0AI06</accession>
<keyword evidence="1 3" id="KW-0689">Ribosomal protein</keyword>
<dbReference type="GO" id="GO:0003735">
    <property type="term" value="F:structural constituent of ribosome"/>
    <property type="evidence" value="ECO:0007669"/>
    <property type="project" value="InterPro"/>
</dbReference>
<dbReference type="GO" id="GO:0006412">
    <property type="term" value="P:translation"/>
    <property type="evidence" value="ECO:0007669"/>
    <property type="project" value="UniProtKB-UniRule"/>
</dbReference>
<evidence type="ECO:0000313" key="5">
    <source>
        <dbReference type="Proteomes" id="UP000652847"/>
    </source>
</evidence>
<dbReference type="GO" id="GO:0015935">
    <property type="term" value="C:small ribosomal subunit"/>
    <property type="evidence" value="ECO:0007669"/>
    <property type="project" value="TreeGrafter"/>
</dbReference>
<dbReference type="PANTHER" id="PTHR12919">
    <property type="entry name" value="30S RIBOSOMAL PROTEIN S16"/>
    <property type="match status" value="1"/>
</dbReference>
<reference evidence="4 5" key="1">
    <citation type="submission" date="2020-08" db="EMBL/GenBank/DDBJ databases">
        <title>Genome public.</title>
        <authorList>
            <person name="Liu C."/>
            <person name="Sun Q."/>
        </authorList>
    </citation>
    <scope>NUCLEOTIDE SEQUENCE [LARGE SCALE GENOMIC DNA]</scope>
    <source>
        <strain evidence="4 5">BX17</strain>
    </source>
</reference>
<dbReference type="SUPFAM" id="SSF54565">
    <property type="entry name" value="Ribosomal protein S16"/>
    <property type="match status" value="1"/>
</dbReference>
<dbReference type="AlphaFoldDB" id="A0A8I0AI06"/>
<dbReference type="InterPro" id="IPR023803">
    <property type="entry name" value="Ribosomal_bS16_dom_sf"/>
</dbReference>
<comment type="caution">
    <text evidence="4">The sequence shown here is derived from an EMBL/GenBank/DDBJ whole genome shotgun (WGS) entry which is preliminary data.</text>
</comment>
<dbReference type="GO" id="GO:0005737">
    <property type="term" value="C:cytoplasm"/>
    <property type="evidence" value="ECO:0007669"/>
    <property type="project" value="UniProtKB-ARBA"/>
</dbReference>
<evidence type="ECO:0000256" key="2">
    <source>
        <dbReference type="ARBA" id="ARBA00023274"/>
    </source>
</evidence>
<dbReference type="GeneID" id="69513882"/>
<proteinExistence type="inferred from homology"/>
<gene>
    <name evidence="3 4" type="primary">rpsP</name>
    <name evidence="4" type="ORF">H8S54_06305</name>
</gene>
<keyword evidence="5" id="KW-1185">Reference proteome</keyword>
<dbReference type="InterPro" id="IPR000307">
    <property type="entry name" value="Ribosomal_bS16"/>
</dbReference>
<name>A0A8I0AI06_9FIRM</name>
<protein>
    <recommendedName>
        <fullName evidence="3">Small ribosomal subunit protein bS16</fullName>
    </recommendedName>
</protein>
<dbReference type="Gene3D" id="3.30.1320.10">
    <property type="match status" value="1"/>
</dbReference>
<dbReference type="HAMAP" id="MF_00385">
    <property type="entry name" value="Ribosomal_bS16"/>
    <property type="match status" value="1"/>
</dbReference>
<sequence>MAVKIRLRRMGQKKAPYYRIVVADSRSKRDGRCIEEIGTYDPNQEPSVCKVDEEAAKKWLANGAQPTEVVAKILKQAGIEK</sequence>
<keyword evidence="2 3" id="KW-0687">Ribonucleoprotein</keyword>
<evidence type="ECO:0000256" key="3">
    <source>
        <dbReference type="HAMAP-Rule" id="MF_00385"/>
    </source>
</evidence>
<dbReference type="PANTHER" id="PTHR12919:SF20">
    <property type="entry name" value="SMALL RIBOSOMAL SUBUNIT PROTEIN BS16M"/>
    <property type="match status" value="1"/>
</dbReference>
<comment type="similarity">
    <text evidence="3">Belongs to the bacterial ribosomal protein bS16 family.</text>
</comment>
<organism evidence="4 5">
    <name type="scientific">Blautia segnis</name>
    <dbReference type="NCBI Taxonomy" id="2763030"/>
    <lineage>
        <taxon>Bacteria</taxon>
        <taxon>Bacillati</taxon>
        <taxon>Bacillota</taxon>
        <taxon>Clostridia</taxon>
        <taxon>Lachnospirales</taxon>
        <taxon>Lachnospiraceae</taxon>
        <taxon>Blautia</taxon>
    </lineage>
</organism>
<evidence type="ECO:0000256" key="1">
    <source>
        <dbReference type="ARBA" id="ARBA00022980"/>
    </source>
</evidence>
<dbReference type="RefSeq" id="WP_117852013.1">
    <property type="nucleotide sequence ID" value="NZ_JACOOT010000014.1"/>
</dbReference>
<evidence type="ECO:0000313" key="4">
    <source>
        <dbReference type="EMBL" id="MBC5650729.1"/>
    </source>
</evidence>
<dbReference type="NCBIfam" id="TIGR00002">
    <property type="entry name" value="S16"/>
    <property type="match status" value="1"/>
</dbReference>
<dbReference type="Pfam" id="PF00886">
    <property type="entry name" value="Ribosomal_S16"/>
    <property type="match status" value="1"/>
</dbReference>
<dbReference type="Proteomes" id="UP000652847">
    <property type="component" value="Unassembled WGS sequence"/>
</dbReference>
<dbReference type="EMBL" id="JACOOT010000014">
    <property type="protein sequence ID" value="MBC5650729.1"/>
    <property type="molecule type" value="Genomic_DNA"/>
</dbReference>